<reference evidence="1 2" key="1">
    <citation type="journal article" date="2014" name="PLoS Genet.">
        <title>Phylogenetically driven sequencing of extremely halophilic archaea reveals strategies for static and dynamic osmo-response.</title>
        <authorList>
            <person name="Becker E.A."/>
            <person name="Seitzer P.M."/>
            <person name="Tritt A."/>
            <person name="Larsen D."/>
            <person name="Krusor M."/>
            <person name="Yao A.I."/>
            <person name="Wu D."/>
            <person name="Madern D."/>
            <person name="Eisen J.A."/>
            <person name="Darling A.E."/>
            <person name="Facciotti M.T."/>
        </authorList>
    </citation>
    <scope>NUCLEOTIDE SEQUENCE [LARGE SCALE GENOMIC DNA]</scope>
    <source>
        <strain evidence="1 2">ATCC 35960</strain>
    </source>
</reference>
<accession>M0IWH7</accession>
<keyword evidence="2" id="KW-1185">Reference proteome</keyword>
<comment type="caution">
    <text evidence="1">The sequence shown here is derived from an EMBL/GenBank/DDBJ whole genome shotgun (WGS) entry which is preliminary data.</text>
</comment>
<evidence type="ECO:0000313" key="2">
    <source>
        <dbReference type="Proteomes" id="UP000011553"/>
    </source>
</evidence>
<name>M0IWH7_9EURY</name>
<evidence type="ECO:0000313" key="1">
    <source>
        <dbReference type="EMBL" id="EMA00408.1"/>
    </source>
</evidence>
<dbReference type="EMBL" id="AOLP01000019">
    <property type="protein sequence ID" value="EMA00408.1"/>
    <property type="molecule type" value="Genomic_DNA"/>
</dbReference>
<dbReference type="AlphaFoldDB" id="M0IWH7"/>
<sequence>MTEQWAKQQREVDSYNLFFSSFDGLLGHKALFDLGYRLVGNFVTVADSRRQIETEPDFVLFDGETALLIEIKSGTNINNRDIQQMERCDDLSYESVVDFLRDAEFEGQFDPNNLSSVEPVIVYYSDFLDECRTAPGCLNALNELSQYCTVLSQGKGGVLKLEEGGFESSDLDSLLREGIRLPKLVDKKIYLTENANREILAYSIAHDLVLNNLGKDDRIAISPSDVIERYRHREIPLEKVRDALRFLRKIGGCRQNTDGMFVFGTHHLGNLLQVQTRLEQTRVRDYLDGDEASQMSLGEFAQATETNGGSEN</sequence>
<dbReference type="Proteomes" id="UP000011553">
    <property type="component" value="Unassembled WGS sequence"/>
</dbReference>
<proteinExistence type="predicted"/>
<organism evidence="1 2">
    <name type="scientific">Haloferax denitrificans ATCC 35960</name>
    <dbReference type="NCBI Taxonomy" id="662478"/>
    <lineage>
        <taxon>Archaea</taxon>
        <taxon>Methanobacteriati</taxon>
        <taxon>Methanobacteriota</taxon>
        <taxon>Stenosarchaea group</taxon>
        <taxon>Halobacteria</taxon>
        <taxon>Halobacteriales</taxon>
        <taxon>Haloferacaceae</taxon>
        <taxon>Haloferax</taxon>
    </lineage>
</organism>
<gene>
    <name evidence="1" type="ORF">C438_18175</name>
</gene>
<dbReference type="RefSeq" id="WP_004971091.1">
    <property type="nucleotide sequence ID" value="NZ_AOLP01000019.1"/>
</dbReference>
<protein>
    <submittedName>
        <fullName evidence="1">Uncharacterized protein</fullName>
    </submittedName>
</protein>